<gene>
    <name evidence="1" type="ORF">ACFO5X_16460</name>
</gene>
<evidence type="ECO:0000313" key="1">
    <source>
        <dbReference type="EMBL" id="MFC4670158.1"/>
    </source>
</evidence>
<evidence type="ECO:0000313" key="2">
    <source>
        <dbReference type="Proteomes" id="UP001595973"/>
    </source>
</evidence>
<keyword evidence="2" id="KW-1185">Reference proteome</keyword>
<organism evidence="1 2">
    <name type="scientific">Seohaeicola nanhaiensis</name>
    <dbReference type="NCBI Taxonomy" id="1387282"/>
    <lineage>
        <taxon>Bacteria</taxon>
        <taxon>Pseudomonadati</taxon>
        <taxon>Pseudomonadota</taxon>
        <taxon>Alphaproteobacteria</taxon>
        <taxon>Rhodobacterales</taxon>
        <taxon>Roseobacteraceae</taxon>
        <taxon>Seohaeicola</taxon>
    </lineage>
</organism>
<proteinExistence type="predicted"/>
<dbReference type="EMBL" id="JBHSGI010000024">
    <property type="protein sequence ID" value="MFC4670158.1"/>
    <property type="molecule type" value="Genomic_DNA"/>
</dbReference>
<accession>A0ABV9KJH2</accession>
<sequence length="430" mass="47615">MTDRMTDALFDLLARVVARLASLRFQGQPTETPLLALPAPPLPPDDCLSIPVRETSRDAEAVRAAQDRGKYLARQERWDDLAEEIMAADQSRAATPGGAAIAELMAFGARADVVLAAEHALMNGNCNESIVLAGVTALELMRRDYPRNPVINLIVALAHVDIGWAWRGNGWDATVPQLNRSRCMAHFDRAVDLLAPYDGIELNSPLIASAHCALLATQASKDIRATDRYEDLIDLDPTNPRHMRALGHHMLPRWFGSYAKLDLEARRTAARTADIWGLGAYAWVCFDAIALDEGACAAVDVDFFIDGLHDIVERRPDQETVNLLAAYCAVAMRQGLGGDSQADYNRLRIVDCASWLIRDHMTEIHPLIWAHASDGFDNNARVPSVNRFAARGRDFALRVIADLFSDEIGRGYKVIFTDQGPYFDRRTELV</sequence>
<comment type="caution">
    <text evidence="1">The sequence shown here is derived from an EMBL/GenBank/DDBJ whole genome shotgun (WGS) entry which is preliminary data.</text>
</comment>
<dbReference type="Proteomes" id="UP001595973">
    <property type="component" value="Unassembled WGS sequence"/>
</dbReference>
<dbReference type="RefSeq" id="WP_380718865.1">
    <property type="nucleotide sequence ID" value="NZ_JBHSGI010000024.1"/>
</dbReference>
<name>A0ABV9KJH2_9RHOB</name>
<reference evidence="2" key="1">
    <citation type="journal article" date="2019" name="Int. J. Syst. Evol. Microbiol.">
        <title>The Global Catalogue of Microorganisms (GCM) 10K type strain sequencing project: providing services to taxonomists for standard genome sequencing and annotation.</title>
        <authorList>
            <consortium name="The Broad Institute Genomics Platform"/>
            <consortium name="The Broad Institute Genome Sequencing Center for Infectious Disease"/>
            <person name="Wu L."/>
            <person name="Ma J."/>
        </authorList>
    </citation>
    <scope>NUCLEOTIDE SEQUENCE [LARGE SCALE GENOMIC DNA]</scope>
    <source>
        <strain evidence="2">CGMCC 4.7283</strain>
    </source>
</reference>
<protein>
    <submittedName>
        <fullName evidence="1">Uncharacterized protein</fullName>
    </submittedName>
</protein>